<dbReference type="PANTHER" id="PTHR11584:SF369">
    <property type="entry name" value="MITOGEN-ACTIVATED PROTEIN KINASE KINASE KINASE 19-RELATED"/>
    <property type="match status" value="1"/>
</dbReference>
<dbReference type="InterPro" id="IPR013761">
    <property type="entry name" value="SAM/pointed_sf"/>
</dbReference>
<organism evidence="14 15">
    <name type="scientific">Brettanomyces naardenensis</name>
    <name type="common">Yeast</name>
    <dbReference type="NCBI Taxonomy" id="13370"/>
    <lineage>
        <taxon>Eukaryota</taxon>
        <taxon>Fungi</taxon>
        <taxon>Dikarya</taxon>
        <taxon>Ascomycota</taxon>
        <taxon>Saccharomycotina</taxon>
        <taxon>Pichiomycetes</taxon>
        <taxon>Pichiales</taxon>
        <taxon>Pichiaceae</taxon>
        <taxon>Brettanomyces</taxon>
    </lineage>
</organism>
<dbReference type="FunCoup" id="A0A448YI54">
    <property type="interactions" value="164"/>
</dbReference>
<evidence type="ECO:0000256" key="11">
    <source>
        <dbReference type="SAM" id="MobiDB-lite"/>
    </source>
</evidence>
<evidence type="ECO:0000313" key="15">
    <source>
        <dbReference type="Proteomes" id="UP000290900"/>
    </source>
</evidence>
<accession>A0A448YI54</accession>
<evidence type="ECO:0000256" key="6">
    <source>
        <dbReference type="ARBA" id="ARBA00022777"/>
    </source>
</evidence>
<dbReference type="InterPro" id="IPR017441">
    <property type="entry name" value="Protein_kinase_ATP_BS"/>
</dbReference>
<dbReference type="SMART" id="SM00454">
    <property type="entry name" value="SAM"/>
    <property type="match status" value="1"/>
</dbReference>
<dbReference type="InterPro" id="IPR001660">
    <property type="entry name" value="SAM"/>
</dbReference>
<evidence type="ECO:0000256" key="2">
    <source>
        <dbReference type="ARBA" id="ARBA00012406"/>
    </source>
</evidence>
<name>A0A448YI54_BRENA</name>
<proteinExistence type="inferred from homology"/>
<evidence type="ECO:0000256" key="3">
    <source>
        <dbReference type="ARBA" id="ARBA00022527"/>
    </source>
</evidence>
<dbReference type="EMBL" id="CAACVR010000005">
    <property type="protein sequence ID" value="VEU20609.1"/>
    <property type="molecule type" value="Genomic_DNA"/>
</dbReference>
<keyword evidence="7 10" id="KW-0067">ATP-binding</keyword>
<dbReference type="Gene3D" id="1.10.510.10">
    <property type="entry name" value="Transferase(Phosphotransferase) domain 1"/>
    <property type="match status" value="1"/>
</dbReference>
<dbReference type="InterPro" id="IPR029458">
    <property type="entry name" value="Ras-bd_By2"/>
</dbReference>
<dbReference type="OrthoDB" id="266718at2759"/>
<dbReference type="PROSITE" id="PS00108">
    <property type="entry name" value="PROTEIN_KINASE_ST"/>
    <property type="match status" value="1"/>
</dbReference>
<comment type="catalytic activity">
    <reaction evidence="8">
        <text>L-threonyl-[protein] + ATP = O-phospho-L-threonyl-[protein] + ADP + H(+)</text>
        <dbReference type="Rhea" id="RHEA:46608"/>
        <dbReference type="Rhea" id="RHEA-COMP:11060"/>
        <dbReference type="Rhea" id="RHEA-COMP:11605"/>
        <dbReference type="ChEBI" id="CHEBI:15378"/>
        <dbReference type="ChEBI" id="CHEBI:30013"/>
        <dbReference type="ChEBI" id="CHEBI:30616"/>
        <dbReference type="ChEBI" id="CHEBI:61977"/>
        <dbReference type="ChEBI" id="CHEBI:456216"/>
        <dbReference type="EC" id="2.7.11.25"/>
    </reaction>
</comment>
<keyword evidence="6" id="KW-0418">Kinase</keyword>
<dbReference type="InterPro" id="IPR011009">
    <property type="entry name" value="Kinase-like_dom_sf"/>
</dbReference>
<gene>
    <name evidence="14" type="ORF">BRENAR_LOCUS1344</name>
</gene>
<keyword evidence="4" id="KW-0808">Transferase</keyword>
<dbReference type="SMART" id="SM01304">
    <property type="entry name" value="Ras_bdg_2"/>
    <property type="match status" value="1"/>
</dbReference>
<dbReference type="Gene3D" id="3.10.20.90">
    <property type="entry name" value="Phosphatidylinositol 3-kinase Catalytic Subunit, Chain A, domain 1"/>
    <property type="match status" value="1"/>
</dbReference>
<feature type="domain" description="Protein kinase" evidence="12">
    <location>
        <begin position="440"/>
        <end position="713"/>
    </location>
</feature>
<dbReference type="GO" id="GO:0004709">
    <property type="term" value="F:MAP kinase kinase kinase activity"/>
    <property type="evidence" value="ECO:0007669"/>
    <property type="project" value="UniProtKB-EC"/>
</dbReference>
<dbReference type="AlphaFoldDB" id="A0A448YI54"/>
<keyword evidence="3" id="KW-0723">Serine/threonine-protein kinase</keyword>
<feature type="region of interest" description="Disordered" evidence="11">
    <location>
        <begin position="100"/>
        <end position="119"/>
    </location>
</feature>
<evidence type="ECO:0000256" key="7">
    <source>
        <dbReference type="ARBA" id="ARBA00022840"/>
    </source>
</evidence>
<dbReference type="InterPro" id="IPR000719">
    <property type="entry name" value="Prot_kinase_dom"/>
</dbReference>
<evidence type="ECO:0000256" key="4">
    <source>
        <dbReference type="ARBA" id="ARBA00022679"/>
    </source>
</evidence>
<evidence type="ECO:0000256" key="1">
    <source>
        <dbReference type="ARBA" id="ARBA00006529"/>
    </source>
</evidence>
<dbReference type="Pfam" id="PF00536">
    <property type="entry name" value="SAM_1"/>
    <property type="match status" value="1"/>
</dbReference>
<dbReference type="SUPFAM" id="SSF56112">
    <property type="entry name" value="Protein kinase-like (PK-like)"/>
    <property type="match status" value="1"/>
</dbReference>
<sequence length="727" mass="80214">MKEDDKSQLKEVLRSVDCETYYSLFEDNDVNIELLSLMDKPSLKELGVSKVGDRLRIQILIALLNLEKVRSQVPVHDLVNAVKMSYTGLVGIEEIVGKAEERSEEGEEHERIRERAVTGREGKHMSNANIIMVITQDGREHRIDISGCYTSLAIKRTILSQIQTSGPIMADEWSTYYIDKASSVHLMFNIELATVCNSPHLEEKNRIIFCRTGEAPSDSAINTSNRILNRGNNGSDTSRESMMLRNLMGQRPPSQLISTNLGEYFPDIGPVELKKVMRNSYRLSVLQGRQSMASGPSSMWRESMVSGVSMMSSGVGHPMRINQTVGDVLLSSRLIQESRKDDDEEATNKVLEDSQVATVSGSSDLGTAAGASALTVTSPTSVEIADKRCSSFIELLDDDDDEGEDLVDIYGGIGVNSLVSGGSGSGGVMKSEIRNRPSVWHKGTKIGQGSYGSVYLGLDGLTGELMAVKEVDLPTSSEDSRNKMVTALKREMNLLRELNHENIVRYLGSAADSAKMYIFLEYIPGGSVSSMLHTYGPFEEPLVRNFLAQVLIGVRYLHRNGIIHRDIKGANILIDINGTVKIGDFGISKRTASSSGEDADHTDIMDEKEVKKSRRASFQGSVYWMAPEVVKQIASTEKSDIWSVGCLAVEMFTAQHPYPGFSQMQAIFRIGTLTLPEYPANCSEIGREFLDLTFETDYKKRVGAASLLKHAFLKPLFRVTESIPEGV</sequence>
<keyword evidence="15" id="KW-1185">Reference proteome</keyword>
<dbReference type="STRING" id="13370.A0A448YI54"/>
<dbReference type="GO" id="GO:0030447">
    <property type="term" value="P:filamentous growth"/>
    <property type="evidence" value="ECO:0007669"/>
    <property type="project" value="UniProtKB-ARBA"/>
</dbReference>
<comment type="similarity">
    <text evidence="1">Belongs to the protein kinase superfamily. STE Ser/Thr protein kinase family. MAP kinase kinase kinase subfamily.</text>
</comment>
<comment type="catalytic activity">
    <reaction evidence="9">
        <text>L-seryl-[protein] + ATP = O-phospho-L-seryl-[protein] + ADP + H(+)</text>
        <dbReference type="Rhea" id="RHEA:17989"/>
        <dbReference type="Rhea" id="RHEA-COMP:9863"/>
        <dbReference type="Rhea" id="RHEA-COMP:11604"/>
        <dbReference type="ChEBI" id="CHEBI:15378"/>
        <dbReference type="ChEBI" id="CHEBI:29999"/>
        <dbReference type="ChEBI" id="CHEBI:30616"/>
        <dbReference type="ChEBI" id="CHEBI:83421"/>
        <dbReference type="ChEBI" id="CHEBI:456216"/>
        <dbReference type="EC" id="2.7.11.25"/>
    </reaction>
</comment>
<evidence type="ECO:0000259" key="13">
    <source>
        <dbReference type="PROSITE" id="PS50105"/>
    </source>
</evidence>
<dbReference type="PROSITE" id="PS50105">
    <property type="entry name" value="SAM_DOMAIN"/>
    <property type="match status" value="1"/>
</dbReference>
<evidence type="ECO:0000256" key="10">
    <source>
        <dbReference type="PROSITE-ProRule" id="PRU10141"/>
    </source>
</evidence>
<reference evidence="14 15" key="1">
    <citation type="submission" date="2018-12" db="EMBL/GenBank/DDBJ databases">
        <authorList>
            <person name="Tiukova I."/>
            <person name="Dainat J."/>
        </authorList>
    </citation>
    <scope>NUCLEOTIDE SEQUENCE [LARGE SCALE GENOMIC DNA]</scope>
</reference>
<dbReference type="PANTHER" id="PTHR11584">
    <property type="entry name" value="SERINE/THREONINE PROTEIN KINASE"/>
    <property type="match status" value="1"/>
</dbReference>
<dbReference type="Proteomes" id="UP000290900">
    <property type="component" value="Unassembled WGS sequence"/>
</dbReference>
<dbReference type="EC" id="2.7.11.25" evidence="2"/>
<evidence type="ECO:0000256" key="5">
    <source>
        <dbReference type="ARBA" id="ARBA00022741"/>
    </source>
</evidence>
<evidence type="ECO:0000256" key="9">
    <source>
        <dbReference type="ARBA" id="ARBA00048329"/>
    </source>
</evidence>
<dbReference type="PROSITE" id="PS50011">
    <property type="entry name" value="PROTEIN_KINASE_DOM"/>
    <property type="match status" value="1"/>
</dbReference>
<dbReference type="PROSITE" id="PS00107">
    <property type="entry name" value="PROTEIN_KINASE_ATP"/>
    <property type="match status" value="1"/>
</dbReference>
<evidence type="ECO:0000313" key="14">
    <source>
        <dbReference type="EMBL" id="VEU20609.1"/>
    </source>
</evidence>
<keyword evidence="5 10" id="KW-0547">Nucleotide-binding</keyword>
<dbReference type="SUPFAM" id="SSF47769">
    <property type="entry name" value="SAM/Pointed domain"/>
    <property type="match status" value="1"/>
</dbReference>
<dbReference type="InParanoid" id="A0A448YI54"/>
<dbReference type="GO" id="GO:0005524">
    <property type="term" value="F:ATP binding"/>
    <property type="evidence" value="ECO:0007669"/>
    <property type="project" value="UniProtKB-UniRule"/>
</dbReference>
<dbReference type="SMART" id="SM00220">
    <property type="entry name" value="S_TKc"/>
    <property type="match status" value="1"/>
</dbReference>
<protein>
    <recommendedName>
        <fullName evidence="2">mitogen-activated protein kinase kinase kinase</fullName>
        <ecNumber evidence="2">2.7.11.25</ecNumber>
    </recommendedName>
</protein>
<dbReference type="Pfam" id="PF00069">
    <property type="entry name" value="Pkinase"/>
    <property type="match status" value="1"/>
</dbReference>
<dbReference type="Gene3D" id="1.10.150.50">
    <property type="entry name" value="Transcription Factor, Ets-1"/>
    <property type="match status" value="1"/>
</dbReference>
<dbReference type="InterPro" id="IPR008271">
    <property type="entry name" value="Ser/Thr_kinase_AS"/>
</dbReference>
<evidence type="ECO:0000256" key="8">
    <source>
        <dbReference type="ARBA" id="ARBA00047559"/>
    </source>
</evidence>
<feature type="compositionally biased region" description="Basic and acidic residues" evidence="11">
    <location>
        <begin position="108"/>
        <end position="119"/>
    </location>
</feature>
<feature type="binding site" evidence="10">
    <location>
        <position position="469"/>
    </location>
    <ligand>
        <name>ATP</name>
        <dbReference type="ChEBI" id="CHEBI:30616"/>
    </ligand>
</feature>
<dbReference type="Pfam" id="PF14847">
    <property type="entry name" value="Ras_bdg_2"/>
    <property type="match status" value="1"/>
</dbReference>
<dbReference type="FunFam" id="3.30.200.20:FF:000387">
    <property type="entry name" value="Serine/threonine-protein kinase STE11"/>
    <property type="match status" value="1"/>
</dbReference>
<feature type="domain" description="SAM" evidence="13">
    <location>
        <begin position="13"/>
        <end position="67"/>
    </location>
</feature>
<evidence type="ECO:0000259" key="12">
    <source>
        <dbReference type="PROSITE" id="PS50011"/>
    </source>
</evidence>